<feature type="transmembrane region" description="Helical" evidence="1">
    <location>
        <begin position="6"/>
        <end position="34"/>
    </location>
</feature>
<dbReference type="AlphaFoldDB" id="A0A2G4TA31"/>
<keyword evidence="1" id="KW-1133">Transmembrane helix</keyword>
<dbReference type="GeneID" id="35436523"/>
<keyword evidence="3" id="KW-1185">Reference proteome</keyword>
<keyword evidence="1" id="KW-0472">Membrane</keyword>
<name>A0A2G4TA31_RHIZD</name>
<evidence type="ECO:0000313" key="3">
    <source>
        <dbReference type="Proteomes" id="UP000242254"/>
    </source>
</evidence>
<dbReference type="RefSeq" id="XP_023471566.1">
    <property type="nucleotide sequence ID" value="XM_023605533.1"/>
</dbReference>
<reference evidence="2 3" key="1">
    <citation type="journal article" date="2016" name="Proc. Natl. Acad. Sci. U.S.A.">
        <title>Lipid metabolic changes in an early divergent fungus govern the establishment of a mutualistic symbiosis with endobacteria.</title>
        <authorList>
            <person name="Lastovetsky O.A."/>
            <person name="Gaspar M.L."/>
            <person name="Mondo S.J."/>
            <person name="LaButti K.M."/>
            <person name="Sandor L."/>
            <person name="Grigoriev I.V."/>
            <person name="Henry S.A."/>
            <person name="Pawlowska T.E."/>
        </authorList>
    </citation>
    <scope>NUCLEOTIDE SEQUENCE [LARGE SCALE GENOMIC DNA]</scope>
    <source>
        <strain evidence="2 3">ATCC 52813</strain>
    </source>
</reference>
<protein>
    <submittedName>
        <fullName evidence="2">Uncharacterized protein</fullName>
    </submittedName>
</protein>
<dbReference type="Proteomes" id="UP000242254">
    <property type="component" value="Unassembled WGS sequence"/>
</dbReference>
<proteinExistence type="predicted"/>
<organism evidence="2 3">
    <name type="scientific">Rhizopus microsporus ATCC 52813</name>
    <dbReference type="NCBI Taxonomy" id="1340429"/>
    <lineage>
        <taxon>Eukaryota</taxon>
        <taxon>Fungi</taxon>
        <taxon>Fungi incertae sedis</taxon>
        <taxon>Mucoromycota</taxon>
        <taxon>Mucoromycotina</taxon>
        <taxon>Mucoromycetes</taxon>
        <taxon>Mucorales</taxon>
        <taxon>Mucorineae</taxon>
        <taxon>Rhizopodaceae</taxon>
        <taxon>Rhizopus</taxon>
    </lineage>
</organism>
<sequence length="58" mass="6804">MWLLSVYLLIFHIAKVMVYISFVSSFALSNLSLFSFTMSKNMPMNSRFLYLLYPGKKN</sequence>
<evidence type="ECO:0000256" key="1">
    <source>
        <dbReference type="SAM" id="Phobius"/>
    </source>
</evidence>
<keyword evidence="1" id="KW-0812">Transmembrane</keyword>
<dbReference type="EMBL" id="KZ303842">
    <property type="protein sequence ID" value="PHZ17858.1"/>
    <property type="molecule type" value="Genomic_DNA"/>
</dbReference>
<gene>
    <name evidence="2" type="ORF">RHIMIDRAFT_13003</name>
</gene>
<accession>A0A2G4TA31</accession>
<evidence type="ECO:0000313" key="2">
    <source>
        <dbReference type="EMBL" id="PHZ17858.1"/>
    </source>
</evidence>